<organism evidence="2">
    <name type="scientific">Salmonella enterica</name>
    <name type="common">Salmonella choleraesuis</name>
    <dbReference type="NCBI Taxonomy" id="28901"/>
    <lineage>
        <taxon>Bacteria</taxon>
        <taxon>Pseudomonadati</taxon>
        <taxon>Pseudomonadota</taxon>
        <taxon>Gammaproteobacteria</taxon>
        <taxon>Enterobacterales</taxon>
        <taxon>Enterobacteriaceae</taxon>
        <taxon>Salmonella</taxon>
    </lineage>
</organism>
<accession>A0A5V0NLS4</accession>
<feature type="compositionally biased region" description="Basic and acidic residues" evidence="1">
    <location>
        <begin position="92"/>
        <end position="109"/>
    </location>
</feature>
<evidence type="ECO:0000256" key="1">
    <source>
        <dbReference type="SAM" id="MobiDB-lite"/>
    </source>
</evidence>
<reference evidence="2" key="1">
    <citation type="submission" date="2018-07" db="EMBL/GenBank/DDBJ databases">
        <authorList>
            <consortium name="PulseNet: The National Subtyping Network for Foodborne Disease Surveillance"/>
            <person name="Tarr C.L."/>
            <person name="Trees E."/>
            <person name="Katz L.S."/>
            <person name="Carleton-Romer H.A."/>
            <person name="Stroika S."/>
            <person name="Kucerova Z."/>
            <person name="Roache K.F."/>
            <person name="Sabol A.L."/>
            <person name="Besser J."/>
            <person name="Gerner-Smidt P."/>
        </authorList>
    </citation>
    <scope>NUCLEOTIDE SEQUENCE</scope>
    <source>
        <strain evidence="2">PNUSAS015303</strain>
    </source>
</reference>
<dbReference type="Gene3D" id="1.10.260.40">
    <property type="entry name" value="lambda repressor-like DNA-binding domains"/>
    <property type="match status" value="1"/>
</dbReference>
<evidence type="ECO:0000313" key="2">
    <source>
        <dbReference type="EMBL" id="EBS7732345.1"/>
    </source>
</evidence>
<comment type="caution">
    <text evidence="2">The sequence shown here is derived from an EMBL/GenBank/DDBJ whole genome shotgun (WGS) entry which is preliminary data.</text>
</comment>
<dbReference type="GO" id="GO:0003677">
    <property type="term" value="F:DNA binding"/>
    <property type="evidence" value="ECO:0007669"/>
    <property type="project" value="InterPro"/>
</dbReference>
<name>A0A5V0NLS4_SALER</name>
<gene>
    <name evidence="2" type="ORF">CD589_02235</name>
</gene>
<sequence length="198" mass="22741">MRKTPEGTFLEEGKEPVIARIFKLVDRYPSRSEAARAWGINVGTLNNYYKRKHLNPTPRRSQLIKIAEKENVSIEWLASGEESYPDMTPTGKDQKKPFDQNEASEHGHDDIDSKLSMLLSLLRPQEKKDLFDVLGRKGAEFSLILLDKHIQELHELEGYRRLLALSLKNLPDEQVREICEELEIASDHFNVTDKKASA</sequence>
<dbReference type="AlphaFoldDB" id="A0A5V0NLS4"/>
<dbReference type="EMBL" id="AAGWON010000001">
    <property type="protein sequence ID" value="EBS7732345.1"/>
    <property type="molecule type" value="Genomic_DNA"/>
</dbReference>
<proteinExistence type="predicted"/>
<dbReference type="InterPro" id="IPR010982">
    <property type="entry name" value="Lambda_DNA-bd_dom_sf"/>
</dbReference>
<protein>
    <submittedName>
        <fullName evidence="2">Bacteriophage CI repressor</fullName>
    </submittedName>
</protein>
<feature type="region of interest" description="Disordered" evidence="1">
    <location>
        <begin position="80"/>
        <end position="109"/>
    </location>
</feature>